<organism evidence="3 4">
    <name type="scientific">Aequorivita soesokkakensis</name>
    <dbReference type="NCBI Taxonomy" id="1385699"/>
    <lineage>
        <taxon>Bacteria</taxon>
        <taxon>Pseudomonadati</taxon>
        <taxon>Bacteroidota</taxon>
        <taxon>Flavobacteriia</taxon>
        <taxon>Flavobacteriales</taxon>
        <taxon>Flavobacteriaceae</taxon>
        <taxon>Aequorivita</taxon>
    </lineage>
</organism>
<gene>
    <name evidence="3" type="ORF">A7A78_05110</name>
</gene>
<feature type="coiled-coil region" evidence="1">
    <location>
        <begin position="138"/>
        <end position="197"/>
    </location>
</feature>
<keyword evidence="4" id="KW-1185">Reference proteome</keyword>
<evidence type="ECO:0000313" key="3">
    <source>
        <dbReference type="EMBL" id="OAD90625.1"/>
    </source>
</evidence>
<accession>A0A1A9LE18</accession>
<reference evidence="3 4" key="1">
    <citation type="submission" date="2016-05" db="EMBL/GenBank/DDBJ databases">
        <title>Genome sequencing of Vitellibacter soesokkakensis RSSK-12.</title>
        <authorList>
            <person name="Thevarajoo S."/>
            <person name="Selvaratnam C."/>
            <person name="Goh K.M."/>
            <person name="Chan K.-G."/>
            <person name="Chong C.S."/>
        </authorList>
    </citation>
    <scope>NUCLEOTIDE SEQUENCE [LARGE SCALE GENOMIC DNA]</scope>
    <source>
        <strain evidence="3 4">RSSK-12</strain>
    </source>
</reference>
<feature type="compositionally biased region" description="Basic and acidic residues" evidence="2">
    <location>
        <begin position="20"/>
        <end position="30"/>
    </location>
</feature>
<name>A0A1A9LE18_9FLAO</name>
<evidence type="ECO:0000256" key="1">
    <source>
        <dbReference type="SAM" id="Coils"/>
    </source>
</evidence>
<evidence type="ECO:0000313" key="4">
    <source>
        <dbReference type="Proteomes" id="UP000077552"/>
    </source>
</evidence>
<dbReference type="RefSeq" id="WP_068762533.1">
    <property type="nucleotide sequence ID" value="NZ_LXIE01000034.1"/>
</dbReference>
<dbReference type="EMBL" id="LXIE01000034">
    <property type="protein sequence ID" value="OAD90625.1"/>
    <property type="molecule type" value="Genomic_DNA"/>
</dbReference>
<feature type="compositionally biased region" description="Polar residues" evidence="2">
    <location>
        <begin position="31"/>
        <end position="48"/>
    </location>
</feature>
<dbReference type="AlphaFoldDB" id="A0A1A9LE18"/>
<sequence>MATDKFNWKGLFVNNEEGTSNEKVEKDSPKQETASTSFPQSKPISTFPSDIPKGTANSSILSSIVEMYESGFDSLNQPGYDFYEFFKAIKAVNSNDANVYKMALSMAQGVDSKVSKTTLLTQAGFYVTEIDKVHKHYQEKGNAKRNELQQQIKNQKENLSSEISSLEKQILEMQTKASNLKNELQNLDAKLLSDASEIDQKINANDMAKTKILDTIQSVIDGIKNNL</sequence>
<dbReference type="STRING" id="1385699.A7A78_05110"/>
<keyword evidence="1" id="KW-0175">Coiled coil</keyword>
<feature type="region of interest" description="Disordered" evidence="2">
    <location>
        <begin position="17"/>
        <end position="51"/>
    </location>
</feature>
<dbReference type="OrthoDB" id="943594at2"/>
<proteinExistence type="predicted"/>
<comment type="caution">
    <text evidence="3">The sequence shown here is derived from an EMBL/GenBank/DDBJ whole genome shotgun (WGS) entry which is preliminary data.</text>
</comment>
<dbReference type="Proteomes" id="UP000077552">
    <property type="component" value="Unassembled WGS sequence"/>
</dbReference>
<protein>
    <submittedName>
        <fullName evidence="3">Uncharacterized protein</fullName>
    </submittedName>
</protein>
<evidence type="ECO:0000256" key="2">
    <source>
        <dbReference type="SAM" id="MobiDB-lite"/>
    </source>
</evidence>